<feature type="region of interest" description="Disordered" evidence="1">
    <location>
        <begin position="385"/>
        <end position="407"/>
    </location>
</feature>
<dbReference type="EMBL" id="JAANXN010000022">
    <property type="protein sequence ID" value="MDF8372067.1"/>
    <property type="molecule type" value="Genomic_DNA"/>
</dbReference>
<accession>A0ABD4XL92</accession>
<dbReference type="Proteomes" id="UP001215461">
    <property type="component" value="Unassembled WGS sequence"/>
</dbReference>
<evidence type="ECO:0000313" key="3">
    <source>
        <dbReference type="EMBL" id="MDF8372067.1"/>
    </source>
</evidence>
<reference evidence="3 4" key="1">
    <citation type="submission" date="2020-03" db="EMBL/GenBank/DDBJ databases">
        <title>Comparative genomics of Weissella paramesenteroides.</title>
        <authorList>
            <person name="Kant R."/>
            <person name="Takala T."/>
            <person name="Saris P."/>
        </authorList>
    </citation>
    <scope>NUCLEOTIDE SEQUENCE [LARGE SCALE GENOMIC DNA]</scope>
    <source>
        <strain evidence="3 4">SJ27-4</strain>
    </source>
</reference>
<dbReference type="RefSeq" id="WP_277362625.1">
    <property type="nucleotide sequence ID" value="NZ_JAANXN010000022.1"/>
</dbReference>
<feature type="compositionally biased region" description="Basic and acidic residues" evidence="1">
    <location>
        <begin position="435"/>
        <end position="478"/>
    </location>
</feature>
<evidence type="ECO:0000259" key="2">
    <source>
        <dbReference type="Pfam" id="PF03432"/>
    </source>
</evidence>
<sequence>MATIAKVTNTKSAHAALSYANAKGVDKLKHDTINWLETNGIDTSQISGRAVVSSGTNGIMPDMASTQMKAARLTFNQDKQANQALRVIQSFDSNELDPANPNDWQTANDLGQKLAQELYPNYQAAIYTHIDGENHTLHNHIIVSKVNLESGKKMRLTRGEAVKQARQANDELAQEMGWHIIEKPKEAVNYSEQAMAQKQGYSWRKAVKNTVDTAMQDPKIDTWEQFTDRLQAHQITPNLRGKNITFVMQTPDGERRIRGNKLGSDYEKEQLINGLERKFEYNQRHKREIERSNQEINRSTENSKQRERAINASNQADDGKNNVYQQARRINERRKQAVTSFKSAITNRKSKLTTITEQLRETTDRFKQIGNKLRTTIERAKAFIQTKTHKPSKRIDQSTQNKEPTILTTNKPSLEDEMARMRRKMQQINQNIAQEKQEKEQAEQQRKQKEYARKLKQQQAKEKAAKEKDESYDFTRGR</sequence>
<proteinExistence type="predicted"/>
<dbReference type="Pfam" id="PF03432">
    <property type="entry name" value="Relaxase"/>
    <property type="match status" value="1"/>
</dbReference>
<protein>
    <submittedName>
        <fullName evidence="3">Relaxase/mobilization nuclease domain-containing protein</fullName>
    </submittedName>
</protein>
<comment type="caution">
    <text evidence="3">The sequence shown here is derived from an EMBL/GenBank/DDBJ whole genome shotgun (WGS) entry which is preliminary data.</text>
</comment>
<evidence type="ECO:0000256" key="1">
    <source>
        <dbReference type="SAM" id="MobiDB-lite"/>
    </source>
</evidence>
<dbReference type="AlphaFoldDB" id="A0ABD4XL92"/>
<feature type="compositionally biased region" description="Polar residues" evidence="1">
    <location>
        <begin position="397"/>
        <end position="407"/>
    </location>
</feature>
<gene>
    <name evidence="3" type="ORF">G9403_10650</name>
</gene>
<feature type="region of interest" description="Disordered" evidence="1">
    <location>
        <begin position="286"/>
        <end position="318"/>
    </location>
</feature>
<name>A0ABD4XL92_WEIPA</name>
<feature type="region of interest" description="Disordered" evidence="1">
    <location>
        <begin position="424"/>
        <end position="478"/>
    </location>
</feature>
<feature type="domain" description="MobA/VirD2-like nuclease" evidence="2">
    <location>
        <begin position="48"/>
        <end position="178"/>
    </location>
</feature>
<organism evidence="3 4">
    <name type="scientific">Weissella paramesenteroides</name>
    <name type="common">Leuconostoc paramesenteroides</name>
    <dbReference type="NCBI Taxonomy" id="1249"/>
    <lineage>
        <taxon>Bacteria</taxon>
        <taxon>Bacillati</taxon>
        <taxon>Bacillota</taxon>
        <taxon>Bacilli</taxon>
        <taxon>Lactobacillales</taxon>
        <taxon>Lactobacillaceae</taxon>
        <taxon>Weissella</taxon>
    </lineage>
</organism>
<dbReference type="InterPro" id="IPR005094">
    <property type="entry name" value="Endonuclease_MobA/VirD2"/>
</dbReference>
<evidence type="ECO:0000313" key="4">
    <source>
        <dbReference type="Proteomes" id="UP001215461"/>
    </source>
</evidence>